<comment type="subcellular location">
    <subcellularLocation>
        <location evidence="1">Nucleus</location>
    </subcellularLocation>
</comment>
<evidence type="ECO:0000259" key="7">
    <source>
        <dbReference type="PROSITE" id="PS51042"/>
    </source>
</evidence>
<evidence type="ECO:0000313" key="9">
    <source>
        <dbReference type="WBParaSite" id="Csp11.Scaffold630.g21232.t2"/>
    </source>
</evidence>
<dbReference type="AlphaFoldDB" id="A0A1I7V0P4"/>
<keyword evidence="4" id="KW-0371">Homeobox</keyword>
<dbReference type="GO" id="GO:0003677">
    <property type="term" value="F:DNA binding"/>
    <property type="evidence" value="ECO:0007669"/>
    <property type="project" value="UniProtKB-KW"/>
</dbReference>
<dbReference type="PROSITE" id="PS51042">
    <property type="entry name" value="CUT"/>
    <property type="match status" value="1"/>
</dbReference>
<evidence type="ECO:0000256" key="3">
    <source>
        <dbReference type="ARBA" id="ARBA00023125"/>
    </source>
</evidence>
<evidence type="ECO:0000256" key="2">
    <source>
        <dbReference type="ARBA" id="ARBA00023015"/>
    </source>
</evidence>
<sequence>MQPTEPLTTPPTVSPPPFLPHPWMFFPPLSAYVPFWNPPVDPVTLLDQVLRPSSIQQAKDYLDFPIPFVPNIQRLSEDLQLWFRASGLNKEQFARNILNHPPTCLDGILTRRSFWTCLKPEGQRVFTRIYNWLRLDRNVQIYMLNLLETPALTPDGVPTIDIPAVIQVIPNDPSSPKMTSSEVKKSKLSVLKIELQTFRK</sequence>
<keyword evidence="6" id="KW-0539">Nucleus</keyword>
<dbReference type="WBParaSite" id="Csp11.Scaffold630.g21232.t2">
    <property type="protein sequence ID" value="Csp11.Scaffold630.g21232.t2"/>
    <property type="gene ID" value="Csp11.Scaffold630.g21232"/>
</dbReference>
<evidence type="ECO:0000256" key="4">
    <source>
        <dbReference type="ARBA" id="ARBA00023155"/>
    </source>
</evidence>
<dbReference type="SUPFAM" id="SSF47413">
    <property type="entry name" value="lambda repressor-like DNA-binding domains"/>
    <property type="match status" value="1"/>
</dbReference>
<dbReference type="Gene3D" id="1.10.260.40">
    <property type="entry name" value="lambda repressor-like DNA-binding domains"/>
    <property type="match status" value="1"/>
</dbReference>
<dbReference type="InterPro" id="IPR010982">
    <property type="entry name" value="Lambda_DNA-bd_dom_sf"/>
</dbReference>
<dbReference type="GO" id="GO:0005634">
    <property type="term" value="C:nucleus"/>
    <property type="evidence" value="ECO:0007669"/>
    <property type="project" value="UniProtKB-SubCell"/>
</dbReference>
<organism evidence="8 9">
    <name type="scientific">Caenorhabditis tropicalis</name>
    <dbReference type="NCBI Taxonomy" id="1561998"/>
    <lineage>
        <taxon>Eukaryota</taxon>
        <taxon>Metazoa</taxon>
        <taxon>Ecdysozoa</taxon>
        <taxon>Nematoda</taxon>
        <taxon>Chromadorea</taxon>
        <taxon>Rhabditida</taxon>
        <taxon>Rhabditina</taxon>
        <taxon>Rhabditomorpha</taxon>
        <taxon>Rhabditoidea</taxon>
        <taxon>Rhabditidae</taxon>
        <taxon>Peloderinae</taxon>
        <taxon>Caenorhabditis</taxon>
    </lineage>
</organism>
<reference evidence="9" key="1">
    <citation type="submission" date="2016-11" db="UniProtKB">
        <authorList>
            <consortium name="WormBaseParasite"/>
        </authorList>
    </citation>
    <scope>IDENTIFICATION</scope>
</reference>
<evidence type="ECO:0000256" key="6">
    <source>
        <dbReference type="ARBA" id="ARBA00023242"/>
    </source>
</evidence>
<keyword evidence="2" id="KW-0805">Transcription regulation</keyword>
<evidence type="ECO:0000256" key="5">
    <source>
        <dbReference type="ARBA" id="ARBA00023163"/>
    </source>
</evidence>
<evidence type="ECO:0000313" key="8">
    <source>
        <dbReference type="Proteomes" id="UP000095282"/>
    </source>
</evidence>
<dbReference type="Pfam" id="PF02376">
    <property type="entry name" value="CUT"/>
    <property type="match status" value="1"/>
</dbReference>
<dbReference type="InterPro" id="IPR003350">
    <property type="entry name" value="CUT_dom"/>
</dbReference>
<name>A0A1I7V0P4_9PELO</name>
<dbReference type="Proteomes" id="UP000095282">
    <property type="component" value="Unplaced"/>
</dbReference>
<proteinExistence type="predicted"/>
<evidence type="ECO:0000256" key="1">
    <source>
        <dbReference type="ARBA" id="ARBA00004123"/>
    </source>
</evidence>
<feature type="domain" description="CUT" evidence="7">
    <location>
        <begin position="61"/>
        <end position="148"/>
    </location>
</feature>
<keyword evidence="3" id="KW-0238">DNA-binding</keyword>
<keyword evidence="5" id="KW-0804">Transcription</keyword>
<protein>
    <submittedName>
        <fullName evidence="9">CUT domain-containing protein</fullName>
    </submittedName>
</protein>
<accession>A0A1I7V0P4</accession>
<keyword evidence="8" id="KW-1185">Reference proteome</keyword>